<reference evidence="2" key="2">
    <citation type="submission" date="2021-04" db="EMBL/GenBank/DDBJ databases">
        <authorList>
            <person name="Gilroy R."/>
        </authorList>
    </citation>
    <scope>NUCLEOTIDE SEQUENCE</scope>
    <source>
        <strain evidence="2">2189</strain>
    </source>
</reference>
<sequence length="321" mass="36096">MEEKSEIRVKFEIGEIKFEAEGSADLVERERSIFNNTLLPAAIDAIVRTRNVARSAQYIEAQDSQQPAILTTTNTVALPEQAVENSTTEFSRMSLASFVKSKGADAHYDFIICAVYFNEKRNGISSFSSATLKDLYSEAKKPLPNNLSMSLSELVKKGLIMEDVSAKGSTPKIYVLTLEGEEAIKNMHPAETKEKKTSSKPRKQHQKADSPYATINCDDLNLKQYPEVKSLKDFKEKMILILYIITNEGKGEWFTTTDVLCLMTDIFGESATKDQVNGVFKREKRWFKSEHVDGNNKLVRRKLLNEAKAFAQSLGVENVSE</sequence>
<protein>
    <submittedName>
        <fullName evidence="2">Uncharacterized protein</fullName>
    </submittedName>
</protein>
<name>A0A9D1W118_9FIRM</name>
<evidence type="ECO:0000313" key="3">
    <source>
        <dbReference type="Proteomes" id="UP000886847"/>
    </source>
</evidence>
<organism evidence="2 3">
    <name type="scientific">Candidatus Borkfalkia faecavium</name>
    <dbReference type="NCBI Taxonomy" id="2838508"/>
    <lineage>
        <taxon>Bacteria</taxon>
        <taxon>Bacillati</taxon>
        <taxon>Bacillota</taxon>
        <taxon>Clostridia</taxon>
        <taxon>Christensenellales</taxon>
        <taxon>Christensenellaceae</taxon>
        <taxon>Candidatus Borkfalkia</taxon>
    </lineage>
</organism>
<comment type="caution">
    <text evidence="2">The sequence shown here is derived from an EMBL/GenBank/DDBJ whole genome shotgun (WGS) entry which is preliminary data.</text>
</comment>
<evidence type="ECO:0000313" key="2">
    <source>
        <dbReference type="EMBL" id="HIX50811.1"/>
    </source>
</evidence>
<evidence type="ECO:0000256" key="1">
    <source>
        <dbReference type="SAM" id="MobiDB-lite"/>
    </source>
</evidence>
<reference evidence="2" key="1">
    <citation type="journal article" date="2021" name="PeerJ">
        <title>Extensive microbial diversity within the chicken gut microbiome revealed by metagenomics and culture.</title>
        <authorList>
            <person name="Gilroy R."/>
            <person name="Ravi A."/>
            <person name="Getino M."/>
            <person name="Pursley I."/>
            <person name="Horton D.L."/>
            <person name="Alikhan N.F."/>
            <person name="Baker D."/>
            <person name="Gharbi K."/>
            <person name="Hall N."/>
            <person name="Watson M."/>
            <person name="Adriaenssens E.M."/>
            <person name="Foster-Nyarko E."/>
            <person name="Jarju S."/>
            <person name="Secka A."/>
            <person name="Antonio M."/>
            <person name="Oren A."/>
            <person name="Chaudhuri R.R."/>
            <person name="La Ragione R."/>
            <person name="Hildebrand F."/>
            <person name="Pallen M.J."/>
        </authorList>
    </citation>
    <scope>NUCLEOTIDE SEQUENCE</scope>
    <source>
        <strain evidence="2">2189</strain>
    </source>
</reference>
<feature type="compositionally biased region" description="Basic and acidic residues" evidence="1">
    <location>
        <begin position="186"/>
        <end position="197"/>
    </location>
</feature>
<dbReference type="AlphaFoldDB" id="A0A9D1W118"/>
<dbReference type="Proteomes" id="UP000886847">
    <property type="component" value="Unassembled WGS sequence"/>
</dbReference>
<feature type="region of interest" description="Disordered" evidence="1">
    <location>
        <begin position="186"/>
        <end position="210"/>
    </location>
</feature>
<proteinExistence type="predicted"/>
<dbReference type="EMBL" id="DXEW01000029">
    <property type="protein sequence ID" value="HIX50811.1"/>
    <property type="molecule type" value="Genomic_DNA"/>
</dbReference>
<gene>
    <name evidence="2" type="ORF">H9851_05960</name>
</gene>
<accession>A0A9D1W118</accession>